<feature type="region of interest" description="Disordered" evidence="5">
    <location>
        <begin position="1"/>
        <end position="36"/>
    </location>
</feature>
<dbReference type="GO" id="GO:0005739">
    <property type="term" value="C:mitochondrion"/>
    <property type="evidence" value="ECO:0007669"/>
    <property type="project" value="UniProtKB-SubCell"/>
</dbReference>
<dbReference type="EMBL" id="MVGC01000002">
    <property type="protein sequence ID" value="RJE27517.1"/>
    <property type="molecule type" value="Genomic_DNA"/>
</dbReference>
<comment type="caution">
    <text evidence="6">The sequence shown here is derived from an EMBL/GenBank/DDBJ whole genome shotgun (WGS) entry which is preliminary data.</text>
</comment>
<dbReference type="InterPro" id="IPR007648">
    <property type="entry name" value="ATPase_inhibitor_mt"/>
</dbReference>
<dbReference type="GO" id="GO:0042030">
    <property type="term" value="F:ATPase inhibitor activity"/>
    <property type="evidence" value="ECO:0007669"/>
    <property type="project" value="InterPro"/>
</dbReference>
<sequence length="62" mass="7316">MAAGDTGAPKSRGHLAGKDQFTRREEANENYYVRKHEQEKYDDLHAKMKESQKHMKELEKHM</sequence>
<comment type="similarity">
    <text evidence="2 4">Belongs to the ATPase inhibitor family.</text>
</comment>
<keyword evidence="7" id="KW-1185">Reference proteome</keyword>
<comment type="subcellular location">
    <subcellularLocation>
        <location evidence="1">Mitochondrion</location>
    </subcellularLocation>
</comment>
<name>A0A3A3A1R3_9EURO</name>
<evidence type="ECO:0000256" key="2">
    <source>
        <dbReference type="ARBA" id="ARBA00010901"/>
    </source>
</evidence>
<evidence type="ECO:0000256" key="4">
    <source>
        <dbReference type="RuleBase" id="RU368087"/>
    </source>
</evidence>
<accession>A0A3A3A1R3</accession>
<dbReference type="STRING" id="2070753.A0A3A3A1R3"/>
<keyword evidence="3" id="KW-0496">Mitochondrion</keyword>
<dbReference type="Pfam" id="PF04568">
    <property type="entry name" value="IATP"/>
    <property type="match status" value="1"/>
</dbReference>
<evidence type="ECO:0000256" key="3">
    <source>
        <dbReference type="ARBA" id="ARBA00023128"/>
    </source>
</evidence>
<gene>
    <name evidence="6" type="ORF">PHISCL_00103</name>
</gene>
<dbReference type="Gene3D" id="1.20.5.500">
    <property type="entry name" value="Single helix bin"/>
    <property type="match status" value="1"/>
</dbReference>
<dbReference type="OrthoDB" id="5532350at2759"/>
<evidence type="ECO:0000256" key="1">
    <source>
        <dbReference type="ARBA" id="ARBA00004173"/>
    </source>
</evidence>
<proteinExistence type="inferred from homology"/>
<evidence type="ECO:0000313" key="6">
    <source>
        <dbReference type="EMBL" id="RJE27517.1"/>
    </source>
</evidence>
<evidence type="ECO:0000256" key="5">
    <source>
        <dbReference type="SAM" id="MobiDB-lite"/>
    </source>
</evidence>
<organism evidence="6 7">
    <name type="scientific">Aspergillus sclerotialis</name>
    <dbReference type="NCBI Taxonomy" id="2070753"/>
    <lineage>
        <taxon>Eukaryota</taxon>
        <taxon>Fungi</taxon>
        <taxon>Dikarya</taxon>
        <taxon>Ascomycota</taxon>
        <taxon>Pezizomycotina</taxon>
        <taxon>Eurotiomycetes</taxon>
        <taxon>Eurotiomycetidae</taxon>
        <taxon>Eurotiales</taxon>
        <taxon>Aspergillaceae</taxon>
        <taxon>Aspergillus</taxon>
        <taxon>Aspergillus subgen. Polypaecilum</taxon>
    </lineage>
</organism>
<evidence type="ECO:0000313" key="7">
    <source>
        <dbReference type="Proteomes" id="UP000266188"/>
    </source>
</evidence>
<feature type="compositionally biased region" description="Basic and acidic residues" evidence="5">
    <location>
        <begin position="16"/>
        <end position="36"/>
    </location>
</feature>
<dbReference type="Proteomes" id="UP000266188">
    <property type="component" value="Unassembled WGS sequence"/>
</dbReference>
<comment type="function">
    <text evidence="4">Inhibits the enzyme activity of ATPase.</text>
</comment>
<dbReference type="AlphaFoldDB" id="A0A3A3A1R3"/>
<protein>
    <recommendedName>
        <fullName evidence="4">ATPase inhibitor, mitochondrial</fullName>
    </recommendedName>
</protein>
<reference evidence="7" key="1">
    <citation type="submission" date="2017-02" db="EMBL/GenBank/DDBJ databases">
        <authorList>
            <person name="Tafer H."/>
            <person name="Lopandic K."/>
        </authorList>
    </citation>
    <scope>NUCLEOTIDE SEQUENCE [LARGE SCALE GENOMIC DNA]</scope>
    <source>
        <strain evidence="7">CBS 366.77</strain>
    </source>
</reference>